<protein>
    <recommendedName>
        <fullName evidence="4">Peptidase M12B domain-containing protein</fullName>
    </recommendedName>
</protein>
<dbReference type="EMBL" id="CP102173">
    <property type="protein sequence ID" value="UUP13525.1"/>
    <property type="molecule type" value="Genomic_DNA"/>
</dbReference>
<dbReference type="RefSeq" id="WP_232403634.1">
    <property type="nucleotide sequence ID" value="NZ_CP102173.1"/>
</dbReference>
<evidence type="ECO:0000256" key="1">
    <source>
        <dbReference type="SAM" id="SignalP"/>
    </source>
</evidence>
<feature type="chain" id="PRO_5045150238" description="Peptidase M12B domain-containing protein" evidence="1">
    <location>
        <begin position="28"/>
        <end position="585"/>
    </location>
</feature>
<feature type="signal peptide" evidence="1">
    <location>
        <begin position="1"/>
        <end position="27"/>
    </location>
</feature>
<dbReference type="SUPFAM" id="SSF55486">
    <property type="entry name" value="Metalloproteases ('zincins'), catalytic domain"/>
    <property type="match status" value="1"/>
</dbReference>
<gene>
    <name evidence="2" type="ORF">NQV15_17000</name>
</gene>
<keyword evidence="3" id="KW-1185">Reference proteome</keyword>
<keyword evidence="1" id="KW-0732">Signal</keyword>
<accession>A0ABY5M956</accession>
<evidence type="ECO:0000313" key="2">
    <source>
        <dbReference type="EMBL" id="UUP13525.1"/>
    </source>
</evidence>
<name>A0ABY5M956_9ACTN</name>
<organism evidence="2 3">
    <name type="scientific">Aeromicrobium wangtongii</name>
    <dbReference type="NCBI Taxonomy" id="2969247"/>
    <lineage>
        <taxon>Bacteria</taxon>
        <taxon>Bacillati</taxon>
        <taxon>Actinomycetota</taxon>
        <taxon>Actinomycetes</taxon>
        <taxon>Propionibacteriales</taxon>
        <taxon>Nocardioidaceae</taxon>
        <taxon>Aeromicrobium</taxon>
    </lineage>
</organism>
<reference evidence="2 3" key="1">
    <citation type="submission" date="2022-08" db="EMBL/GenBank/DDBJ databases">
        <title>novel species in genus Aeromicrobium.</title>
        <authorList>
            <person name="Ye L."/>
        </authorList>
    </citation>
    <scope>NUCLEOTIDE SEQUENCE [LARGE SCALE GENOMIC DNA]</scope>
    <source>
        <strain evidence="3">zg-Y1379</strain>
    </source>
</reference>
<proteinExistence type="predicted"/>
<dbReference type="Proteomes" id="UP001316184">
    <property type="component" value="Chromosome"/>
</dbReference>
<sequence length="585" mass="60185">MSIYRWASVLTASLLVTAVAATDPARAATGPTTLAVDGTVRVVVIDRFGDHAHADHLYSVETDDGAMIPVDLHGQAAANSRFRGELVVEGDVAADLRARGVMPRAGSTIREDTRAGRVAIASAEDESTPLRVAASSVTARAAAAAVPTEHRVYLAVMNGRGTLEESQEQIQAVVGSITDYWTAESGGLIASFPIVSTKTFTTSVAGSTEVSCGMATDPRFVWDEAARLFPGVPFAQSSRNHLVVAMADECSGSGVVGVAEIGTDLSSGGRMSLSLGSIAQQVGIHEMGHTFGLGHANVQRCAACAVDEYEDLFSPMGLAVTADFPLEPPALDTAFRRKLGVAGAAEVAQVSATNGPATRAVHVDPRGGLTGVRGVEIVDPLSGTRYHVEHRSGTARDAGTLYSYGANIGTGLVYRPGVTVTTAGTLDSITLLTPTPAAASFGVGQSFVSPSGSVRFLVAAAGGGGADLTVTFGPSAPAPPAPAPPAPAPPAPVPGRLAAKTPKITGTAKVGKTLKVKVGSWSPKPSFSYQWYAGGKKITSKGTKASLKLTARQKGKKITVRVTARKTGYTTVSKTSKATKKVARK</sequence>
<dbReference type="Gene3D" id="2.60.40.2700">
    <property type="match status" value="1"/>
</dbReference>
<evidence type="ECO:0008006" key="4">
    <source>
        <dbReference type="Google" id="ProtNLM"/>
    </source>
</evidence>
<evidence type="ECO:0000313" key="3">
    <source>
        <dbReference type="Proteomes" id="UP001316184"/>
    </source>
</evidence>